<dbReference type="Gene3D" id="3.40.50.1240">
    <property type="entry name" value="Phosphoglycerate mutase-like"/>
    <property type="match status" value="1"/>
</dbReference>
<reference evidence="1" key="1">
    <citation type="submission" date="2021-01" db="EMBL/GenBank/DDBJ databases">
        <authorList>
            <person name="Corre E."/>
            <person name="Pelletier E."/>
            <person name="Niang G."/>
            <person name="Scheremetjew M."/>
            <person name="Finn R."/>
            <person name="Kale V."/>
            <person name="Holt S."/>
            <person name="Cochrane G."/>
            <person name="Meng A."/>
            <person name="Brown T."/>
            <person name="Cohen L."/>
        </authorList>
    </citation>
    <scope>NUCLEOTIDE SEQUENCE</scope>
    <source>
        <strain evidence="1">GSO104</strain>
    </source>
</reference>
<evidence type="ECO:0008006" key="2">
    <source>
        <dbReference type="Google" id="ProtNLM"/>
    </source>
</evidence>
<evidence type="ECO:0000313" key="1">
    <source>
        <dbReference type="EMBL" id="CAE4584125.1"/>
    </source>
</evidence>
<dbReference type="InterPro" id="IPR013078">
    <property type="entry name" value="His_Pase_superF_clade-1"/>
</dbReference>
<name>A0A6V2AYX7_9STRA</name>
<dbReference type="AlphaFoldDB" id="A0A6V2AYX7"/>
<accession>A0A6V2AYX7</accession>
<organism evidence="1">
    <name type="scientific">Ditylum brightwellii</name>
    <dbReference type="NCBI Taxonomy" id="49249"/>
    <lineage>
        <taxon>Eukaryota</taxon>
        <taxon>Sar</taxon>
        <taxon>Stramenopiles</taxon>
        <taxon>Ochrophyta</taxon>
        <taxon>Bacillariophyta</taxon>
        <taxon>Mediophyceae</taxon>
        <taxon>Lithodesmiophycidae</taxon>
        <taxon>Lithodesmiales</taxon>
        <taxon>Lithodesmiaceae</taxon>
        <taxon>Ditylum</taxon>
    </lineage>
</organism>
<dbReference type="SMART" id="SM00855">
    <property type="entry name" value="PGAM"/>
    <property type="match status" value="1"/>
</dbReference>
<proteinExistence type="predicted"/>
<sequence length="324" mass="36165">MSCTSSSKSSTESGSGGAIIAARHGERLDYILRDSGSNWIPTTSRPWDPPLTEYGQKTQTVELGKRIARQLKEKGLPKVSAVYSSPLLRCCQTSMGAIIGLQQEGGVKEDEKLQIRMEHGLIESSCEKWYTSWGLPSSDSTWGYRPPIEPIEEETVHPMAKVAVQKLLLSPTEMQEKLTTGEEEGKHDDIVDTTYASIHTLNPYGWNNFETRKLQLARMEKMSALLAAKHPNETILLVAHGSPVTHLYEVITGKSWREHGVSAYASFSIYGHCYKEEEEKKIVDDEAVAEMMGGEEKQLSWTEVEINNSAHKLDESSTEFKSGR</sequence>
<dbReference type="SUPFAM" id="SSF53254">
    <property type="entry name" value="Phosphoglycerate mutase-like"/>
    <property type="match status" value="1"/>
</dbReference>
<dbReference type="EMBL" id="HBNS01003762">
    <property type="protein sequence ID" value="CAE4584125.1"/>
    <property type="molecule type" value="Transcribed_RNA"/>
</dbReference>
<dbReference type="PANTHER" id="PTHR16469">
    <property type="entry name" value="UBIQUITIN-ASSOCIATED AND SH3 DOMAIN-CONTAINING BA-RELATED"/>
    <property type="match status" value="1"/>
</dbReference>
<dbReference type="InterPro" id="IPR051710">
    <property type="entry name" value="Phosphatase_SH3-domain"/>
</dbReference>
<dbReference type="CDD" id="cd07067">
    <property type="entry name" value="HP_PGM_like"/>
    <property type="match status" value="1"/>
</dbReference>
<protein>
    <recommendedName>
        <fullName evidence="2">Phosphoglycerate mutase</fullName>
    </recommendedName>
</protein>
<dbReference type="PANTHER" id="PTHR16469:SF27">
    <property type="entry name" value="UBIQUITIN-ASSOCIATED AND SH3 DOMAIN-CONTAINING BA-RELATED"/>
    <property type="match status" value="1"/>
</dbReference>
<dbReference type="InterPro" id="IPR029033">
    <property type="entry name" value="His_PPase_superfam"/>
</dbReference>
<gene>
    <name evidence="1" type="ORF">DBRI00130_LOCUS3054</name>
</gene>